<comment type="catalytic activity">
    <reaction evidence="11">
        <text>beta-D-fructose 6-phosphate + diphosphate = beta-D-fructose 1,6-bisphosphate + phosphate + H(+)</text>
        <dbReference type="Rhea" id="RHEA:13613"/>
        <dbReference type="ChEBI" id="CHEBI:15378"/>
        <dbReference type="ChEBI" id="CHEBI:32966"/>
        <dbReference type="ChEBI" id="CHEBI:33019"/>
        <dbReference type="ChEBI" id="CHEBI:43474"/>
        <dbReference type="ChEBI" id="CHEBI:57634"/>
        <dbReference type="EC" id="2.7.1.90"/>
    </reaction>
</comment>
<dbReference type="InterPro" id="IPR012004">
    <property type="entry name" value="PyroP-dep_PFK_TP0108"/>
</dbReference>
<name>A0AAW5VMZ3_9LEPT</name>
<keyword evidence="5 12" id="KW-0547">Nucleotide-binding</keyword>
<comment type="caution">
    <text evidence="15">The sequence shown here is derived from an EMBL/GenBank/DDBJ whole genome shotgun (WGS) entry which is preliminary data.</text>
</comment>
<dbReference type="GO" id="GO:0005737">
    <property type="term" value="C:cytoplasm"/>
    <property type="evidence" value="ECO:0007669"/>
    <property type="project" value="UniProtKB-SubCell"/>
</dbReference>
<dbReference type="InterPro" id="IPR035966">
    <property type="entry name" value="PKF_sf"/>
</dbReference>
<dbReference type="FunFam" id="3.40.50.450:FF:000002">
    <property type="entry name" value="ATP-dependent 6-phosphofructokinase"/>
    <property type="match status" value="1"/>
</dbReference>
<evidence type="ECO:0000313" key="17">
    <source>
        <dbReference type="Proteomes" id="UP001208912"/>
    </source>
</evidence>
<keyword evidence="8 12" id="KW-0460">Magnesium</keyword>
<evidence type="ECO:0000256" key="12">
    <source>
        <dbReference type="HAMAP-Rule" id="MF_01981"/>
    </source>
</evidence>
<dbReference type="GO" id="GO:0005524">
    <property type="term" value="F:ATP binding"/>
    <property type="evidence" value="ECO:0007669"/>
    <property type="project" value="UniProtKB-KW"/>
</dbReference>
<comment type="pathway">
    <text evidence="12">Carbohydrate degradation; glycolysis; D-glyceraldehyde 3-phosphate and glycerone phosphate from D-glucose: step 3/4.</text>
</comment>
<evidence type="ECO:0000256" key="1">
    <source>
        <dbReference type="ARBA" id="ARBA00001946"/>
    </source>
</evidence>
<comment type="function">
    <text evidence="2">Catalyzes the phosphorylation of D-fructose 6-phosphate, the first committing step of glycolysis. Uses inorganic phosphate (PPi) as phosphoryl donor instead of ATP like common ATP-dependent phosphofructokinases (ATP-PFKs), which renders the reaction reversible, and can thus function both in glycolysis and gluconeogenesis. Consistently, PPi-PFK can replace the enzymes of both the forward (ATP-PFK) and reverse (fructose-bisphosphatase (FBPase)) reactions.</text>
</comment>
<dbReference type="Proteomes" id="UP001208912">
    <property type="component" value="Unassembled WGS sequence"/>
</dbReference>
<gene>
    <name evidence="12" type="primary">pfkA</name>
    <name evidence="14" type="ORF">ND861_09230</name>
    <name evidence="15" type="ORF">ND862_08610</name>
</gene>
<feature type="binding site" evidence="12">
    <location>
        <position position="80"/>
    </location>
    <ligand>
        <name>ATP</name>
        <dbReference type="ChEBI" id="CHEBI:30616"/>
    </ligand>
</feature>
<dbReference type="InterPro" id="IPR050929">
    <property type="entry name" value="PFKA"/>
</dbReference>
<organism evidence="15 16">
    <name type="scientific">Leptospira soteropolitanensis</name>
    <dbReference type="NCBI Taxonomy" id="2950025"/>
    <lineage>
        <taxon>Bacteria</taxon>
        <taxon>Pseudomonadati</taxon>
        <taxon>Spirochaetota</taxon>
        <taxon>Spirochaetia</taxon>
        <taxon>Leptospirales</taxon>
        <taxon>Leptospiraceae</taxon>
        <taxon>Leptospira</taxon>
    </lineage>
</organism>
<dbReference type="EMBL" id="JAMQPL010000003">
    <property type="protein sequence ID" value="MCW7530267.1"/>
    <property type="molecule type" value="Genomic_DNA"/>
</dbReference>
<evidence type="ECO:0000256" key="5">
    <source>
        <dbReference type="ARBA" id="ARBA00022741"/>
    </source>
</evidence>
<keyword evidence="4 12" id="KW-0479">Metal-binding</keyword>
<evidence type="ECO:0000256" key="11">
    <source>
        <dbReference type="ARBA" id="ARBA00048072"/>
    </source>
</evidence>
<dbReference type="GO" id="GO:0047334">
    <property type="term" value="F:diphosphate-fructose-6-phosphate 1-phosphotransferase activity"/>
    <property type="evidence" value="ECO:0007669"/>
    <property type="project" value="UniProtKB-EC"/>
</dbReference>
<dbReference type="NCBIfam" id="NF005301">
    <property type="entry name" value="PRK06830.1"/>
    <property type="match status" value="1"/>
</dbReference>
<dbReference type="GO" id="GO:0006002">
    <property type="term" value="P:fructose 6-phosphate metabolic process"/>
    <property type="evidence" value="ECO:0007669"/>
    <property type="project" value="InterPro"/>
</dbReference>
<dbReference type="Gene3D" id="3.40.50.450">
    <property type="match status" value="1"/>
</dbReference>
<dbReference type="RefSeq" id="WP_265351662.1">
    <property type="nucleotide sequence ID" value="NZ_JAMQPL010000003.1"/>
</dbReference>
<comment type="cofactor">
    <cofactor evidence="1 12">
        <name>Mg(2+)</name>
        <dbReference type="ChEBI" id="CHEBI:18420"/>
    </cofactor>
</comment>
<comment type="similarity">
    <text evidence="12">Belongs to the phosphofructokinase type A (PFKA) family. PPi-dependent PFK group II subfamily. Atypical ATP-dependent clade 'X' sub-subfamily.</text>
</comment>
<dbReference type="Proteomes" id="UP001208540">
    <property type="component" value="Unassembled WGS sequence"/>
</dbReference>
<feature type="binding site" evidence="12">
    <location>
        <begin position="245"/>
        <end position="247"/>
    </location>
    <ligand>
        <name>substrate</name>
    </ligand>
</feature>
<keyword evidence="7 12" id="KW-0067">ATP-binding</keyword>
<dbReference type="EC" id="2.7.1.11" evidence="12"/>
<evidence type="ECO:0000256" key="2">
    <source>
        <dbReference type="ARBA" id="ARBA00003138"/>
    </source>
</evidence>
<comment type="catalytic activity">
    <reaction evidence="10 12">
        <text>beta-D-fructose 6-phosphate + ATP = beta-D-fructose 1,6-bisphosphate + ADP + H(+)</text>
        <dbReference type="Rhea" id="RHEA:16109"/>
        <dbReference type="ChEBI" id="CHEBI:15378"/>
        <dbReference type="ChEBI" id="CHEBI:30616"/>
        <dbReference type="ChEBI" id="CHEBI:32966"/>
        <dbReference type="ChEBI" id="CHEBI:57634"/>
        <dbReference type="ChEBI" id="CHEBI:456216"/>
        <dbReference type="EC" id="2.7.1.11"/>
    </reaction>
</comment>
<comment type="subunit">
    <text evidence="12">Homodimer.</text>
</comment>
<evidence type="ECO:0000256" key="6">
    <source>
        <dbReference type="ARBA" id="ARBA00022777"/>
    </source>
</evidence>
<feature type="binding site" evidence="12">
    <location>
        <begin position="200"/>
        <end position="202"/>
    </location>
    <ligand>
        <name>substrate</name>
    </ligand>
</feature>
<keyword evidence="12" id="KW-0963">Cytoplasm</keyword>
<evidence type="ECO:0000259" key="13">
    <source>
        <dbReference type="Pfam" id="PF00365"/>
    </source>
</evidence>
<evidence type="ECO:0000256" key="10">
    <source>
        <dbReference type="ARBA" id="ARBA00048070"/>
    </source>
</evidence>
<dbReference type="AlphaFoldDB" id="A0AAW5VMZ3"/>
<keyword evidence="3 12" id="KW-0808">Transferase</keyword>
<dbReference type="GO" id="GO:0003872">
    <property type="term" value="F:6-phosphofructokinase activity"/>
    <property type="evidence" value="ECO:0007669"/>
    <property type="project" value="UniProtKB-UniRule"/>
</dbReference>
<dbReference type="HAMAP" id="MF_01981">
    <property type="entry name" value="Phosphofructokinase_II_X"/>
    <property type="match status" value="1"/>
</dbReference>
<evidence type="ECO:0000256" key="3">
    <source>
        <dbReference type="ARBA" id="ARBA00022679"/>
    </source>
</evidence>
<feature type="active site" description="Proton acceptor" evidence="12">
    <location>
        <position position="202"/>
    </location>
</feature>
<feature type="site" description="Important for substrate specificity; cannot use PPi as phosphoryl donor" evidence="12">
    <location>
        <position position="173"/>
    </location>
</feature>
<feature type="binding site" evidence="12">
    <location>
        <position position="172"/>
    </location>
    <ligand>
        <name>Mg(2+)</name>
        <dbReference type="ChEBI" id="CHEBI:18420"/>
        <note>catalytic</note>
    </ligand>
</feature>
<accession>A0AAW5VMZ3</accession>
<dbReference type="SUPFAM" id="SSF53784">
    <property type="entry name" value="Phosphofructokinase"/>
    <property type="match status" value="1"/>
</dbReference>
<evidence type="ECO:0000313" key="14">
    <source>
        <dbReference type="EMBL" id="MCW7526524.1"/>
    </source>
</evidence>
<dbReference type="GO" id="GO:0046872">
    <property type="term" value="F:metal ion binding"/>
    <property type="evidence" value="ECO:0007669"/>
    <property type="project" value="UniProtKB-KW"/>
</dbReference>
<evidence type="ECO:0000313" key="16">
    <source>
        <dbReference type="Proteomes" id="UP001208540"/>
    </source>
</evidence>
<keyword evidence="9 12" id="KW-0324">Glycolysis</keyword>
<evidence type="ECO:0000256" key="8">
    <source>
        <dbReference type="ARBA" id="ARBA00022842"/>
    </source>
</evidence>
<evidence type="ECO:0000313" key="15">
    <source>
        <dbReference type="EMBL" id="MCW7530267.1"/>
    </source>
</evidence>
<proteinExistence type="inferred from homology"/>
<feature type="binding site" evidence="12">
    <location>
        <begin position="146"/>
        <end position="147"/>
    </location>
    <ligand>
        <name>ATP</name>
        <dbReference type="ChEBI" id="CHEBI:30616"/>
    </ligand>
</feature>
<dbReference type="EMBL" id="JAMQPM010000003">
    <property type="protein sequence ID" value="MCW7526524.1"/>
    <property type="molecule type" value="Genomic_DNA"/>
</dbReference>
<reference evidence="15 17" key="1">
    <citation type="submission" date="2022-06" db="EMBL/GenBank/DDBJ databases">
        <title>Leptospira isolates from biofilms formed at urban environments.</title>
        <authorList>
            <person name="Ribeiro P.S."/>
            <person name="Sousa T."/>
            <person name="Carvalho N."/>
            <person name="Aburjaile F."/>
            <person name="Neves F."/>
            <person name="Oliveira D."/>
            <person name="Blanco L."/>
            <person name="Lima J."/>
            <person name="Costa F."/>
            <person name="Brenig B."/>
            <person name="Soares S."/>
            <person name="Ramos R."/>
            <person name="Goes-Neto A."/>
            <person name="Matiuzzi M."/>
            <person name="Azevedo V."/>
            <person name="Ristow P."/>
        </authorList>
    </citation>
    <scope>NUCLEOTIDE SEQUENCE</scope>
    <source>
        <strain evidence="14 17">VSF19</strain>
        <strain evidence="15">VSF20</strain>
    </source>
</reference>
<feature type="binding site" evidence="12">
    <location>
        <begin position="353"/>
        <end position="356"/>
    </location>
    <ligand>
        <name>substrate</name>
    </ligand>
</feature>
<dbReference type="PIRSF" id="PIRSF000534">
    <property type="entry name" value="PPi_PFK_TP0108"/>
    <property type="match status" value="1"/>
</dbReference>
<feature type="binding site" evidence="12">
    <location>
        <begin position="171"/>
        <end position="174"/>
    </location>
    <ligand>
        <name>ATP</name>
        <dbReference type="ChEBI" id="CHEBI:30616"/>
    </ligand>
</feature>
<comment type="function">
    <text evidence="12">Catalyzes the phosphorylation of D-fructose 6-phosphate to fructose 1,6-bisphosphate by ATP, the first committing step of glycolysis.</text>
</comment>
<keyword evidence="17" id="KW-1185">Reference proteome</keyword>
<evidence type="ECO:0000256" key="7">
    <source>
        <dbReference type="ARBA" id="ARBA00022840"/>
    </source>
</evidence>
<evidence type="ECO:0000256" key="9">
    <source>
        <dbReference type="ARBA" id="ARBA00023152"/>
    </source>
</evidence>
<feature type="domain" description="Phosphofructokinase" evidence="13">
    <location>
        <begin position="73"/>
        <end position="378"/>
    </location>
</feature>
<dbReference type="PRINTS" id="PR00476">
    <property type="entry name" value="PHFRCTKINASE"/>
</dbReference>
<dbReference type="InterPro" id="IPR022953">
    <property type="entry name" value="ATP_PFK"/>
</dbReference>
<comment type="subcellular location">
    <subcellularLocation>
        <location evidence="12">Cytoplasm</location>
    </subcellularLocation>
</comment>
<dbReference type="PANTHER" id="PTHR45770">
    <property type="entry name" value="ATP-DEPENDENT 6-PHOSPHOFRUCTOKINASE 1"/>
    <property type="match status" value="1"/>
</dbReference>
<protein>
    <recommendedName>
        <fullName evidence="12">ATP-dependent 6-phosphofructokinase</fullName>
        <shortName evidence="12">ATP-PFK</shortName>
        <shortName evidence="12">Phosphofructokinase</shortName>
        <ecNumber evidence="12">2.7.1.11</ecNumber>
    </recommendedName>
    <alternativeName>
        <fullName evidence="12">Phosphohexokinase</fullName>
    </alternativeName>
</protein>
<feature type="binding site" evidence="12">
    <location>
        <position position="301"/>
    </location>
    <ligand>
        <name>substrate</name>
    </ligand>
</feature>
<evidence type="ECO:0000256" key="4">
    <source>
        <dbReference type="ARBA" id="ARBA00022723"/>
    </source>
</evidence>
<dbReference type="Pfam" id="PF00365">
    <property type="entry name" value="PFK"/>
    <property type="match status" value="1"/>
</dbReference>
<dbReference type="InterPro" id="IPR000023">
    <property type="entry name" value="Phosphofructokinase_dom"/>
</dbReference>
<keyword evidence="6 12" id="KW-0418">Kinase</keyword>
<sequence>MNENDTKVEQFGPCTIPNPAGYDYWTEDNSVVLFQTIFSGPEDARKTVETSPVFFEQAGPKEKIYFRPEEVTAGIVTCGGLCPGINDVIRALVMELHYRYKVPRILGFPFGYEGLVKKFGHRPVELTPDKVAHIMNFGGSILGSSRGNQNIGDMVDTLFLYGVKMLFCIGGDGTLRGAQAIQEEVRKRKEDIAIVGIPKTIDNDINYVQKTFGFSTAFSKAVEAVNCAHEEAKGAPNGIGLVKLMGRHSGFIAVNAALASKNVNFVLIPELDFDLEGEGAFLTVLKERIQRRGHAVVILAEGAGQKFFEDKGEKDLSGNKKLADIGIFIKDKITEYFKKEGVNLNLKYIDPSYIIRSVPANAEDSVFCGFLAQNAVHAAFAGRTGCVVGIWNNVFTVMPISLAIAERKVLRPERSTLWRALLASTGQPNVMKAKGLE</sequence>